<reference evidence="5 6" key="1">
    <citation type="submission" date="2021-02" db="EMBL/GenBank/DDBJ databases">
        <title>Complete Genome Sequence of Arcanobacterium phocisimile strain DSM 26142T from a harbour seal.</title>
        <authorList>
            <person name="Borowiak M."/>
            <person name="Alssahen M."/>
            <person name="Malorny B."/>
            <person name="Laemmler C."/>
            <person name="Siebert U."/>
            <person name="Ploetz M."/>
            <person name="Abdulmawjood A."/>
        </authorList>
    </citation>
    <scope>NUCLEOTIDE SEQUENCE [LARGE SCALE GENOMIC DNA]</scope>
    <source>
        <strain evidence="5 6">DSM 26142</strain>
    </source>
</reference>
<evidence type="ECO:0000313" key="5">
    <source>
        <dbReference type="EMBL" id="QRV02527.1"/>
    </source>
</evidence>
<dbReference type="InterPro" id="IPR000322">
    <property type="entry name" value="Glyco_hydro_31_TIM"/>
</dbReference>
<dbReference type="RefSeq" id="WP_204425020.1">
    <property type="nucleotide sequence ID" value="NZ_CP070228.1"/>
</dbReference>
<keyword evidence="2" id="KW-0326">Glycosidase</keyword>
<dbReference type="Gene3D" id="3.20.20.80">
    <property type="entry name" value="Glycosidases"/>
    <property type="match status" value="1"/>
</dbReference>
<evidence type="ECO:0000256" key="1">
    <source>
        <dbReference type="ARBA" id="ARBA00007806"/>
    </source>
</evidence>
<dbReference type="Proteomes" id="UP000602653">
    <property type="component" value="Chromosome"/>
</dbReference>
<proteinExistence type="inferred from homology"/>
<dbReference type="Gene3D" id="2.60.40.1180">
    <property type="entry name" value="Golgi alpha-mannosidase II"/>
    <property type="match status" value="1"/>
</dbReference>
<evidence type="ECO:0000259" key="4">
    <source>
        <dbReference type="Pfam" id="PF21365"/>
    </source>
</evidence>
<evidence type="ECO:0000259" key="3">
    <source>
        <dbReference type="Pfam" id="PF01055"/>
    </source>
</evidence>
<dbReference type="Pfam" id="PF21365">
    <property type="entry name" value="Glyco_hydro_31_3rd"/>
    <property type="match status" value="1"/>
</dbReference>
<keyword evidence="6" id="KW-1185">Reference proteome</keyword>
<dbReference type="SUPFAM" id="SSF51011">
    <property type="entry name" value="Glycosyl hydrolase domain"/>
    <property type="match status" value="1"/>
</dbReference>
<dbReference type="CDD" id="cd06595">
    <property type="entry name" value="GH31_u1"/>
    <property type="match status" value="1"/>
</dbReference>
<dbReference type="SUPFAM" id="SSF51445">
    <property type="entry name" value="(Trans)glycosidases"/>
    <property type="match status" value="1"/>
</dbReference>
<dbReference type="PANTHER" id="PTHR22762">
    <property type="entry name" value="ALPHA-GLUCOSIDASE"/>
    <property type="match status" value="1"/>
</dbReference>
<dbReference type="EMBL" id="CP070228">
    <property type="protein sequence ID" value="QRV02527.1"/>
    <property type="molecule type" value="Genomic_DNA"/>
</dbReference>
<protein>
    <submittedName>
        <fullName evidence="5">Alpha-xylosidase</fullName>
    </submittedName>
</protein>
<dbReference type="InterPro" id="IPR017853">
    <property type="entry name" value="GH"/>
</dbReference>
<feature type="domain" description="Glycosyl hydrolase family 31 C-terminal" evidence="4">
    <location>
        <begin position="505"/>
        <end position="594"/>
    </location>
</feature>
<dbReference type="InterPro" id="IPR013780">
    <property type="entry name" value="Glyco_hydro_b"/>
</dbReference>
<organism evidence="5 6">
    <name type="scientific">Arcanobacterium phocisimile</name>
    <dbReference type="NCBI Taxonomy" id="1302235"/>
    <lineage>
        <taxon>Bacteria</taxon>
        <taxon>Bacillati</taxon>
        <taxon>Actinomycetota</taxon>
        <taxon>Actinomycetes</taxon>
        <taxon>Actinomycetales</taxon>
        <taxon>Actinomycetaceae</taxon>
        <taxon>Arcanobacterium</taxon>
    </lineage>
</organism>
<evidence type="ECO:0000256" key="2">
    <source>
        <dbReference type="RuleBase" id="RU361185"/>
    </source>
</evidence>
<keyword evidence="2" id="KW-0378">Hydrolase</keyword>
<dbReference type="Pfam" id="PF01055">
    <property type="entry name" value="Glyco_hydro_31_2nd"/>
    <property type="match status" value="1"/>
</dbReference>
<accession>A0ABX7IHJ1</accession>
<dbReference type="InterPro" id="IPR048395">
    <property type="entry name" value="Glyco_hydro_31_C"/>
</dbReference>
<name>A0ABX7IHJ1_9ACTO</name>
<comment type="similarity">
    <text evidence="1 2">Belongs to the glycosyl hydrolase 31 family.</text>
</comment>
<dbReference type="PANTHER" id="PTHR22762:SF89">
    <property type="entry name" value="ALPHA-XYLOSIDASE"/>
    <property type="match status" value="1"/>
</dbReference>
<gene>
    <name evidence="5" type="ORF">JTE88_01870</name>
</gene>
<feature type="domain" description="Glycoside hydrolase family 31 TIM barrel" evidence="3">
    <location>
        <begin position="193"/>
        <end position="495"/>
    </location>
</feature>
<sequence length="781" mass="88929">MELSVTPNIQSVLTGDSWRVSVISPSCIRFETDPHNNFVDEPTQLVEHRPQLGGGDYSMFVDEGGGHSRVVIETQRAVIYFDPQLNIPQALRIKFQDASSPIDVSWPQDDPGNLHGTYRTLDNIDGSHPLEPGLVSTSGYVLVDDSDSIVRSEDGWIRQRETHEDAQDVYLFVYGQNYHELFASFFALTGRSPLIPRPMLGNWWSRYWRYSDREYRQLLDDFDSHHVPLSVGVLDMDWHITDVPVEVGSGWTGYSWNRELFPDPEGFLGYLHERGMLTSLNVHPADGVRFHEDAYQDMCRELGKEPDGTPVEFNPVDRRFMDAYFNVLHKQLEAQGVDFWWIDWQQGEQTSIPGLDPLWMLNHYHYLNSSIRNISRKAIFSRYAGLGSHRYPIGFSGDAITSWDSLAFQPYFTANAANVGYYWWSHDIGGHMAGIRNNELHTRWVQFGVFSPIMRLHATASPFTSKEPWVFPQPYCDTQISFLQLRHQLIPYVYTSMWQSIDGRAPIRPLYHDYGDDGEAYQHPNTYLFGESMIVVPIVAPLDPDSHYAGATGWLPEGTWYDFFNGKRYLGGQETVFYRDITSYPVLAKAGSIVALATDTYAGVADHPHAVTLRVFLGDGVSELIEDDGGDQPYRYRLHQNYGGTSVHISVQAQQDAPSRMADVELQLMGVRSCSYPGTYEANAYRISLGECDMASLDVHIADLELDIPDIRRKVFEVIDQAEGFLQTKETLWEEALRFIETVESDVQTQVSFADAGADSHLRRVVSERIECYRALLASIR</sequence>
<evidence type="ECO:0000313" key="6">
    <source>
        <dbReference type="Proteomes" id="UP000602653"/>
    </source>
</evidence>